<evidence type="ECO:0000313" key="2">
    <source>
        <dbReference type="Proteomes" id="UP001163823"/>
    </source>
</evidence>
<organism evidence="1 2">
    <name type="scientific">Quillaja saponaria</name>
    <name type="common">Soap bark tree</name>
    <dbReference type="NCBI Taxonomy" id="32244"/>
    <lineage>
        <taxon>Eukaryota</taxon>
        <taxon>Viridiplantae</taxon>
        <taxon>Streptophyta</taxon>
        <taxon>Embryophyta</taxon>
        <taxon>Tracheophyta</taxon>
        <taxon>Spermatophyta</taxon>
        <taxon>Magnoliopsida</taxon>
        <taxon>eudicotyledons</taxon>
        <taxon>Gunneridae</taxon>
        <taxon>Pentapetalae</taxon>
        <taxon>rosids</taxon>
        <taxon>fabids</taxon>
        <taxon>Fabales</taxon>
        <taxon>Quillajaceae</taxon>
        <taxon>Quillaja</taxon>
    </lineage>
</organism>
<accession>A0AAD7VNW9</accession>
<dbReference type="PROSITE" id="PS51257">
    <property type="entry name" value="PROKAR_LIPOPROTEIN"/>
    <property type="match status" value="1"/>
</dbReference>
<dbReference type="AlphaFoldDB" id="A0AAD7VNW9"/>
<name>A0AAD7VNW9_QUISA</name>
<evidence type="ECO:0000313" key="1">
    <source>
        <dbReference type="EMBL" id="KAJ7982702.1"/>
    </source>
</evidence>
<dbReference type="Proteomes" id="UP001163823">
    <property type="component" value="Chromosome 1"/>
</dbReference>
<sequence length="116" mass="12009">MLLKGGSVALSLSSYGIGGCGSLLRSTTTTCSSFQFAHFRVSLLDMGMAKLTSSATAKRRPTWLHSFCTVSSTGSADEAVAGATTTPATATATADVGAHNIKGCRKLTRYKGWPNS</sequence>
<dbReference type="EMBL" id="JARAOO010000001">
    <property type="protein sequence ID" value="KAJ7982702.1"/>
    <property type="molecule type" value="Genomic_DNA"/>
</dbReference>
<keyword evidence="2" id="KW-1185">Reference proteome</keyword>
<protein>
    <submittedName>
        <fullName evidence="1">Uncharacterized protein</fullName>
    </submittedName>
</protein>
<gene>
    <name evidence="1" type="ORF">O6P43_001793</name>
</gene>
<reference evidence="1 2" key="1">
    <citation type="journal article" date="2023" name="Science">
        <title>Elucidation of the pathway for biosynthesis of saponin adjuvants from the soapbark tree.</title>
        <authorList>
            <person name="Reed J."/>
            <person name="Orme A."/>
            <person name="El-Demerdash A."/>
            <person name="Owen C."/>
            <person name="Martin L.B.B."/>
            <person name="Misra R.C."/>
            <person name="Kikuchi S."/>
            <person name="Rejzek M."/>
            <person name="Martin A.C."/>
            <person name="Harkess A."/>
            <person name="Leebens-Mack J."/>
            <person name="Louveau T."/>
            <person name="Stephenson M.J."/>
            <person name="Osbourn A."/>
        </authorList>
    </citation>
    <scope>NUCLEOTIDE SEQUENCE [LARGE SCALE GENOMIC DNA]</scope>
    <source>
        <strain evidence="1">S10</strain>
    </source>
</reference>
<dbReference type="KEGG" id="qsa:O6P43_001793"/>
<proteinExistence type="predicted"/>
<comment type="caution">
    <text evidence="1">The sequence shown here is derived from an EMBL/GenBank/DDBJ whole genome shotgun (WGS) entry which is preliminary data.</text>
</comment>